<feature type="non-terminal residue" evidence="2">
    <location>
        <position position="1"/>
    </location>
</feature>
<proteinExistence type="predicted"/>
<evidence type="ECO:0000256" key="1">
    <source>
        <dbReference type="SAM" id="MobiDB-lite"/>
    </source>
</evidence>
<accession>A0ABD2MLV9</accession>
<gene>
    <name evidence="2" type="ORF">HHI36_011509</name>
</gene>
<dbReference type="EMBL" id="JABFTP020000001">
    <property type="protein sequence ID" value="KAL3267378.1"/>
    <property type="molecule type" value="Genomic_DNA"/>
</dbReference>
<dbReference type="Proteomes" id="UP001516400">
    <property type="component" value="Unassembled WGS sequence"/>
</dbReference>
<feature type="compositionally biased region" description="Polar residues" evidence="1">
    <location>
        <begin position="79"/>
        <end position="88"/>
    </location>
</feature>
<feature type="region of interest" description="Disordered" evidence="1">
    <location>
        <begin position="30"/>
        <end position="112"/>
    </location>
</feature>
<reference evidence="2 3" key="1">
    <citation type="journal article" date="2021" name="BMC Biol.">
        <title>Horizontally acquired antibacterial genes associated with adaptive radiation of ladybird beetles.</title>
        <authorList>
            <person name="Li H.S."/>
            <person name="Tang X.F."/>
            <person name="Huang Y.H."/>
            <person name="Xu Z.Y."/>
            <person name="Chen M.L."/>
            <person name="Du X.Y."/>
            <person name="Qiu B.Y."/>
            <person name="Chen P.T."/>
            <person name="Zhang W."/>
            <person name="Slipinski A."/>
            <person name="Escalona H.E."/>
            <person name="Waterhouse R.M."/>
            <person name="Zwick A."/>
            <person name="Pang H."/>
        </authorList>
    </citation>
    <scope>NUCLEOTIDE SEQUENCE [LARGE SCALE GENOMIC DNA]</scope>
    <source>
        <strain evidence="2">SYSU2018</strain>
    </source>
</reference>
<keyword evidence="3" id="KW-1185">Reference proteome</keyword>
<feature type="compositionally biased region" description="Polar residues" evidence="1">
    <location>
        <begin position="96"/>
        <end position="105"/>
    </location>
</feature>
<comment type="caution">
    <text evidence="2">The sequence shown here is derived from an EMBL/GenBank/DDBJ whole genome shotgun (WGS) entry which is preliminary data.</text>
</comment>
<sequence>HLPRSVVYHSVYRKIISKCFISHYINIKPAMNSSSDGDYSEMEINDNGEWRKVQHKRKRDKKPNSPTQQHPKKQAFPSARNTESTQVAYQDYHPDNYQTTGNSNDVIHVPHN</sequence>
<evidence type="ECO:0000313" key="3">
    <source>
        <dbReference type="Proteomes" id="UP001516400"/>
    </source>
</evidence>
<dbReference type="AlphaFoldDB" id="A0ABD2MLV9"/>
<protein>
    <submittedName>
        <fullName evidence="2">Uncharacterized protein</fullName>
    </submittedName>
</protein>
<name>A0ABD2MLV9_9CUCU</name>
<evidence type="ECO:0000313" key="2">
    <source>
        <dbReference type="EMBL" id="KAL3267378.1"/>
    </source>
</evidence>
<organism evidence="2 3">
    <name type="scientific">Cryptolaemus montrouzieri</name>
    <dbReference type="NCBI Taxonomy" id="559131"/>
    <lineage>
        <taxon>Eukaryota</taxon>
        <taxon>Metazoa</taxon>
        <taxon>Ecdysozoa</taxon>
        <taxon>Arthropoda</taxon>
        <taxon>Hexapoda</taxon>
        <taxon>Insecta</taxon>
        <taxon>Pterygota</taxon>
        <taxon>Neoptera</taxon>
        <taxon>Endopterygota</taxon>
        <taxon>Coleoptera</taxon>
        <taxon>Polyphaga</taxon>
        <taxon>Cucujiformia</taxon>
        <taxon>Coccinelloidea</taxon>
        <taxon>Coccinellidae</taxon>
        <taxon>Scymninae</taxon>
        <taxon>Scymnini</taxon>
        <taxon>Cryptolaemus</taxon>
    </lineage>
</organism>